<proteinExistence type="inferred from homology"/>
<evidence type="ECO:0000256" key="4">
    <source>
        <dbReference type="ARBA" id="ARBA00022840"/>
    </source>
</evidence>
<gene>
    <name evidence="6" type="ORF">ABID24_002734</name>
</gene>
<sequence>MRRDGQCGRNGKRAVNRISFSLKQGEVFGFLGPNGAGKTTTVKLLTGMLAPSEGEIRILGLNPAEAPKKVHAVSGVVTEHAQMYNNMTGKQNLIFYGSVFGMAKAEADKRAAFLLKQLELDEAGDQKLSTYSTGMRQRLSLARALIHRPQILFLDEPTSGLDPESAQNVNQLIRKLAEDDYITIFLCTHQLRYAQEICTRYGLMAQGRLLATGTLDELRNKVASGISLEICGDHMPEELGFLRTGEWQYESRIRSDKEIPDLVRKIVTGGGDIYSVNVKKPSLEDIYFSLTAREEALL</sequence>
<evidence type="ECO:0000313" key="6">
    <source>
        <dbReference type="EMBL" id="MET3751475.1"/>
    </source>
</evidence>
<dbReference type="GO" id="GO:0005524">
    <property type="term" value="F:ATP binding"/>
    <property type="evidence" value="ECO:0007669"/>
    <property type="project" value="UniProtKB-KW"/>
</dbReference>
<name>A0ABV2M4T5_9FIRM</name>
<dbReference type="InterPro" id="IPR027417">
    <property type="entry name" value="P-loop_NTPase"/>
</dbReference>
<dbReference type="SMART" id="SM00382">
    <property type="entry name" value="AAA"/>
    <property type="match status" value="1"/>
</dbReference>
<dbReference type="SUPFAM" id="SSF52540">
    <property type="entry name" value="P-loop containing nucleoside triphosphate hydrolases"/>
    <property type="match status" value="1"/>
</dbReference>
<feature type="domain" description="ABC transporter" evidence="5">
    <location>
        <begin position="1"/>
        <end position="231"/>
    </location>
</feature>
<dbReference type="PANTHER" id="PTHR42711">
    <property type="entry name" value="ABC TRANSPORTER ATP-BINDING PROTEIN"/>
    <property type="match status" value="1"/>
</dbReference>
<dbReference type="InterPro" id="IPR050763">
    <property type="entry name" value="ABC_transporter_ATP-binding"/>
</dbReference>
<dbReference type="PROSITE" id="PS50893">
    <property type="entry name" value="ABC_TRANSPORTER_2"/>
    <property type="match status" value="1"/>
</dbReference>
<keyword evidence="3" id="KW-0547">Nucleotide-binding</keyword>
<keyword evidence="7" id="KW-1185">Reference proteome</keyword>
<keyword evidence="2" id="KW-0813">Transport</keyword>
<evidence type="ECO:0000256" key="3">
    <source>
        <dbReference type="ARBA" id="ARBA00022741"/>
    </source>
</evidence>
<dbReference type="EMBL" id="JBEPMJ010000022">
    <property type="protein sequence ID" value="MET3751475.1"/>
    <property type="molecule type" value="Genomic_DNA"/>
</dbReference>
<dbReference type="Gene3D" id="3.40.50.300">
    <property type="entry name" value="P-loop containing nucleotide triphosphate hydrolases"/>
    <property type="match status" value="1"/>
</dbReference>
<accession>A0ABV2M4T5</accession>
<evidence type="ECO:0000256" key="1">
    <source>
        <dbReference type="ARBA" id="ARBA00005417"/>
    </source>
</evidence>
<reference evidence="6 7" key="1">
    <citation type="submission" date="2024-06" db="EMBL/GenBank/DDBJ databases">
        <title>Genomic Encyclopedia of Type Strains, Phase IV (KMG-IV): sequencing the most valuable type-strain genomes for metagenomic binning, comparative biology and taxonomic classification.</title>
        <authorList>
            <person name="Goeker M."/>
        </authorList>
    </citation>
    <scope>NUCLEOTIDE SEQUENCE [LARGE SCALE GENOMIC DNA]</scope>
    <source>
        <strain evidence="6 7">DSM 29492</strain>
    </source>
</reference>
<dbReference type="InterPro" id="IPR003593">
    <property type="entry name" value="AAA+_ATPase"/>
</dbReference>
<evidence type="ECO:0000256" key="2">
    <source>
        <dbReference type="ARBA" id="ARBA00022448"/>
    </source>
</evidence>
<organism evidence="6 7">
    <name type="scientific">Blautia caecimuris</name>
    <dbReference type="NCBI Taxonomy" id="1796615"/>
    <lineage>
        <taxon>Bacteria</taxon>
        <taxon>Bacillati</taxon>
        <taxon>Bacillota</taxon>
        <taxon>Clostridia</taxon>
        <taxon>Lachnospirales</taxon>
        <taxon>Lachnospiraceae</taxon>
        <taxon>Blautia</taxon>
    </lineage>
</organism>
<keyword evidence="4 6" id="KW-0067">ATP-binding</keyword>
<dbReference type="Proteomes" id="UP001549106">
    <property type="component" value="Unassembled WGS sequence"/>
</dbReference>
<evidence type="ECO:0000313" key="7">
    <source>
        <dbReference type="Proteomes" id="UP001549106"/>
    </source>
</evidence>
<evidence type="ECO:0000259" key="5">
    <source>
        <dbReference type="PROSITE" id="PS50893"/>
    </source>
</evidence>
<comment type="caution">
    <text evidence="6">The sequence shown here is derived from an EMBL/GenBank/DDBJ whole genome shotgun (WGS) entry which is preliminary data.</text>
</comment>
<dbReference type="Pfam" id="PF00005">
    <property type="entry name" value="ABC_tran"/>
    <property type="match status" value="1"/>
</dbReference>
<protein>
    <submittedName>
        <fullName evidence="6">ABC-2 type transport system ATP-binding protein</fullName>
    </submittedName>
</protein>
<dbReference type="InterPro" id="IPR003439">
    <property type="entry name" value="ABC_transporter-like_ATP-bd"/>
</dbReference>
<dbReference type="PANTHER" id="PTHR42711:SF5">
    <property type="entry name" value="ABC TRANSPORTER ATP-BINDING PROTEIN NATA"/>
    <property type="match status" value="1"/>
</dbReference>
<comment type="similarity">
    <text evidence="1">Belongs to the ABC transporter superfamily.</text>
</comment>